<dbReference type="Proteomes" id="UP000789570">
    <property type="component" value="Unassembled WGS sequence"/>
</dbReference>
<sequence>MFVGLSPPTKHKFKSISRLLGPWPGSSTKTQRSVSRFLGIFPPTKTLSVSRLLNTLEETIESLLLLDPPINKKASASNQKKALTSSLKPLLKNEESQKEYEPLRVLFSVPERKKDNKRKLKIIEKENLEQKRNVQNEQENVREIKNVHRSSSLTSGRESSPPIPQRFSFSSSEQGSYVEPILEHVERALFRFIVNNEEYIPLEAVESFTTKCNPPRQVNFSDADLLCILNFIIQNINLFTTGRSNQTLFHGEYKLDPSELFKSFKIEARNRNAHAITQQMGRWNDEELQRLSTLALKVIVCLGDKESYDPLVKIKRELDNKLIERLTLKTDQKRFNEVAGIANQENEDEYCTDLFDFALDIINKLKSSKEENIKQILKLAVNQDSMFMNIYKSLVLRKDKSVIVEKFIAIMNIQYEM</sequence>
<feature type="region of interest" description="Disordered" evidence="1">
    <location>
        <begin position="133"/>
        <end position="171"/>
    </location>
</feature>
<feature type="non-terminal residue" evidence="2">
    <location>
        <position position="417"/>
    </location>
</feature>
<comment type="caution">
    <text evidence="2">The sequence shown here is derived from an EMBL/GenBank/DDBJ whole genome shotgun (WGS) entry which is preliminary data.</text>
</comment>
<organism evidence="2 3">
    <name type="scientific">Funneliformis caledonium</name>
    <dbReference type="NCBI Taxonomy" id="1117310"/>
    <lineage>
        <taxon>Eukaryota</taxon>
        <taxon>Fungi</taxon>
        <taxon>Fungi incertae sedis</taxon>
        <taxon>Mucoromycota</taxon>
        <taxon>Glomeromycotina</taxon>
        <taxon>Glomeromycetes</taxon>
        <taxon>Glomerales</taxon>
        <taxon>Glomeraceae</taxon>
        <taxon>Funneliformis</taxon>
    </lineage>
</organism>
<feature type="compositionally biased region" description="Low complexity" evidence="1">
    <location>
        <begin position="150"/>
        <end position="160"/>
    </location>
</feature>
<protein>
    <submittedName>
        <fullName evidence="2">10615_t:CDS:1</fullName>
    </submittedName>
</protein>
<evidence type="ECO:0000313" key="3">
    <source>
        <dbReference type="Proteomes" id="UP000789570"/>
    </source>
</evidence>
<dbReference type="OrthoDB" id="2434778at2759"/>
<feature type="compositionally biased region" description="Basic and acidic residues" evidence="1">
    <location>
        <begin position="133"/>
        <end position="146"/>
    </location>
</feature>
<proteinExistence type="predicted"/>
<gene>
    <name evidence="2" type="ORF">FCALED_LOCUS14266</name>
</gene>
<reference evidence="2" key="1">
    <citation type="submission" date="2021-06" db="EMBL/GenBank/DDBJ databases">
        <authorList>
            <person name="Kallberg Y."/>
            <person name="Tangrot J."/>
            <person name="Rosling A."/>
        </authorList>
    </citation>
    <scope>NUCLEOTIDE SEQUENCE</scope>
    <source>
        <strain evidence="2">UK204</strain>
    </source>
</reference>
<evidence type="ECO:0000313" key="2">
    <source>
        <dbReference type="EMBL" id="CAG8718280.1"/>
    </source>
</evidence>
<keyword evidence="3" id="KW-1185">Reference proteome</keyword>
<name>A0A9N9I3U9_9GLOM</name>
<accession>A0A9N9I3U9</accession>
<evidence type="ECO:0000256" key="1">
    <source>
        <dbReference type="SAM" id="MobiDB-lite"/>
    </source>
</evidence>
<dbReference type="AlphaFoldDB" id="A0A9N9I3U9"/>
<dbReference type="EMBL" id="CAJVPQ010009830">
    <property type="protein sequence ID" value="CAG8718280.1"/>
    <property type="molecule type" value="Genomic_DNA"/>
</dbReference>